<evidence type="ECO:0000313" key="4">
    <source>
        <dbReference type="Proteomes" id="UP000187609"/>
    </source>
</evidence>
<protein>
    <submittedName>
        <fullName evidence="3">Fruit-specific protein</fullName>
    </submittedName>
</protein>
<evidence type="ECO:0000259" key="2">
    <source>
        <dbReference type="Pfam" id="PF02977"/>
    </source>
</evidence>
<sequence>MAAKHSMIKFAIFFTVLLTATIVDMSRTSKVQVMALRQLPAEASILKMKLFPVNMLGGCSDYCNSNSDCGGITLCQWCWEKTDFNDHKYRSCSMLP</sequence>
<name>A0A1J6I9N3_NICAT</name>
<dbReference type="GeneID" id="109236145"/>
<dbReference type="Pfam" id="PF02977">
    <property type="entry name" value="CarbpepA_inh"/>
    <property type="match status" value="1"/>
</dbReference>
<gene>
    <name evidence="3" type="primary">2A11_1</name>
    <name evidence="3" type="ORF">A4A49_13568</name>
</gene>
<organism evidence="3 4">
    <name type="scientific">Nicotiana attenuata</name>
    <name type="common">Coyote tobacco</name>
    <dbReference type="NCBI Taxonomy" id="49451"/>
    <lineage>
        <taxon>Eukaryota</taxon>
        <taxon>Viridiplantae</taxon>
        <taxon>Streptophyta</taxon>
        <taxon>Embryophyta</taxon>
        <taxon>Tracheophyta</taxon>
        <taxon>Spermatophyta</taxon>
        <taxon>Magnoliopsida</taxon>
        <taxon>eudicotyledons</taxon>
        <taxon>Gunneridae</taxon>
        <taxon>Pentapetalae</taxon>
        <taxon>asterids</taxon>
        <taxon>lamiids</taxon>
        <taxon>Solanales</taxon>
        <taxon>Solanaceae</taxon>
        <taxon>Nicotianoideae</taxon>
        <taxon>Nicotianeae</taxon>
        <taxon>Nicotiana</taxon>
    </lineage>
</organism>
<dbReference type="OrthoDB" id="1248262at2759"/>
<feature type="domain" description="Carboxypeptidase A inhibitor-like" evidence="2">
    <location>
        <begin position="52"/>
        <end position="96"/>
    </location>
</feature>
<dbReference type="Gramene" id="OIS95658">
    <property type="protein sequence ID" value="OIS95658"/>
    <property type="gene ID" value="A4A49_13568"/>
</dbReference>
<keyword evidence="1" id="KW-0732">Signal</keyword>
<dbReference type="AlphaFoldDB" id="A0A1J6I9N3"/>
<dbReference type="KEGG" id="nau:109236145"/>
<dbReference type="SMR" id="A0A1J6I9N3"/>
<dbReference type="InterPro" id="IPR004231">
    <property type="entry name" value="COpept_A_inh-like"/>
</dbReference>
<feature type="chain" id="PRO_5012046348" evidence="1">
    <location>
        <begin position="29"/>
        <end position="96"/>
    </location>
</feature>
<feature type="signal peptide" evidence="1">
    <location>
        <begin position="1"/>
        <end position="28"/>
    </location>
</feature>
<keyword evidence="4" id="KW-1185">Reference proteome</keyword>
<dbReference type="OMA" id="TYSECSP"/>
<dbReference type="EMBL" id="MJEQ01037194">
    <property type="protein sequence ID" value="OIS95658.1"/>
    <property type="molecule type" value="Genomic_DNA"/>
</dbReference>
<reference evidence="3" key="1">
    <citation type="submission" date="2016-11" db="EMBL/GenBank/DDBJ databases">
        <title>The genome of Nicotiana attenuata.</title>
        <authorList>
            <person name="Xu S."/>
            <person name="Brockmoeller T."/>
            <person name="Gaquerel E."/>
            <person name="Navarro A."/>
            <person name="Kuhl H."/>
            <person name="Gase K."/>
            <person name="Ling Z."/>
            <person name="Zhou W."/>
            <person name="Kreitzer C."/>
            <person name="Stanke M."/>
            <person name="Tang H."/>
            <person name="Lyons E."/>
            <person name="Pandey P."/>
            <person name="Pandey S.P."/>
            <person name="Timmermann B."/>
            <person name="Baldwin I.T."/>
        </authorList>
    </citation>
    <scope>NUCLEOTIDE SEQUENCE [LARGE SCALE GENOMIC DNA]</scope>
    <source>
        <strain evidence="3">UT</strain>
    </source>
</reference>
<evidence type="ECO:0000313" key="3">
    <source>
        <dbReference type="EMBL" id="OIS95658.1"/>
    </source>
</evidence>
<accession>A0A1J6I9N3</accession>
<proteinExistence type="predicted"/>
<evidence type="ECO:0000256" key="1">
    <source>
        <dbReference type="SAM" id="SignalP"/>
    </source>
</evidence>
<dbReference type="Proteomes" id="UP000187609">
    <property type="component" value="Unassembled WGS sequence"/>
</dbReference>
<comment type="caution">
    <text evidence="3">The sequence shown here is derived from an EMBL/GenBank/DDBJ whole genome shotgun (WGS) entry which is preliminary data.</text>
</comment>